<protein>
    <submittedName>
        <fullName evidence="2">Uncharacterized protein</fullName>
    </submittedName>
</protein>
<comment type="caution">
    <text evidence="2">The sequence shown here is derived from an EMBL/GenBank/DDBJ whole genome shotgun (WGS) entry which is preliminary data.</text>
</comment>
<feature type="compositionally biased region" description="Basic residues" evidence="1">
    <location>
        <begin position="13"/>
        <end position="24"/>
    </location>
</feature>
<dbReference type="AlphaFoldDB" id="A0A5J4U0P5"/>
<evidence type="ECO:0000313" key="2">
    <source>
        <dbReference type="EMBL" id="KAA6363730.1"/>
    </source>
</evidence>
<feature type="region of interest" description="Disordered" evidence="1">
    <location>
        <begin position="1"/>
        <end position="80"/>
    </location>
</feature>
<feature type="compositionally biased region" description="Acidic residues" evidence="1">
    <location>
        <begin position="66"/>
        <end position="80"/>
    </location>
</feature>
<sequence>MGYIQRTPSQLPAKKKRGRPKKCANQKQKGSGGIRKGACRKRFRRNSFDKKDEQKYDQDQQVWDENFSEDEDEGEDDYGGWDEIEFVSSDEKRIRRRIRRIRRQQ</sequence>
<dbReference type="EMBL" id="SNRW01022544">
    <property type="protein sequence ID" value="KAA6363730.1"/>
    <property type="molecule type" value="Genomic_DNA"/>
</dbReference>
<name>A0A5J4U0P5_9EUKA</name>
<gene>
    <name evidence="2" type="ORF">EZS28_040743</name>
</gene>
<dbReference type="Proteomes" id="UP000324800">
    <property type="component" value="Unassembled WGS sequence"/>
</dbReference>
<reference evidence="2 3" key="1">
    <citation type="submission" date="2019-03" db="EMBL/GenBank/DDBJ databases">
        <title>Single cell metagenomics reveals metabolic interactions within the superorganism composed of flagellate Streblomastix strix and complex community of Bacteroidetes bacteria on its surface.</title>
        <authorList>
            <person name="Treitli S.C."/>
            <person name="Kolisko M."/>
            <person name="Husnik F."/>
            <person name="Keeling P."/>
            <person name="Hampl V."/>
        </authorList>
    </citation>
    <scope>NUCLEOTIDE SEQUENCE [LARGE SCALE GENOMIC DNA]</scope>
    <source>
        <strain evidence="2">ST1C</strain>
    </source>
</reference>
<accession>A0A5J4U0P5</accession>
<organism evidence="2 3">
    <name type="scientific">Streblomastix strix</name>
    <dbReference type="NCBI Taxonomy" id="222440"/>
    <lineage>
        <taxon>Eukaryota</taxon>
        <taxon>Metamonada</taxon>
        <taxon>Preaxostyla</taxon>
        <taxon>Oxymonadida</taxon>
        <taxon>Streblomastigidae</taxon>
        <taxon>Streblomastix</taxon>
    </lineage>
</organism>
<feature type="compositionally biased region" description="Polar residues" evidence="1">
    <location>
        <begin position="1"/>
        <end position="10"/>
    </location>
</feature>
<feature type="compositionally biased region" description="Basic and acidic residues" evidence="1">
    <location>
        <begin position="46"/>
        <end position="58"/>
    </location>
</feature>
<evidence type="ECO:0000256" key="1">
    <source>
        <dbReference type="SAM" id="MobiDB-lite"/>
    </source>
</evidence>
<evidence type="ECO:0000313" key="3">
    <source>
        <dbReference type="Proteomes" id="UP000324800"/>
    </source>
</evidence>
<proteinExistence type="predicted"/>